<keyword evidence="3" id="KW-1185">Reference proteome</keyword>
<dbReference type="EMBL" id="LILB01000001">
    <property type="protein sequence ID" value="KOO51239.1"/>
    <property type="molecule type" value="Genomic_DNA"/>
</dbReference>
<evidence type="ECO:0000313" key="2">
    <source>
        <dbReference type="EMBL" id="KOO51239.1"/>
    </source>
</evidence>
<protein>
    <submittedName>
        <fullName evidence="2">Uncharacterized protein</fullName>
    </submittedName>
</protein>
<keyword evidence="1" id="KW-0812">Transmembrane</keyword>
<accession>A0A0M0LJL5</accession>
<feature type="transmembrane region" description="Helical" evidence="1">
    <location>
        <begin position="125"/>
        <end position="143"/>
    </location>
</feature>
<name>A0A0M0LJL5_9BACL</name>
<dbReference type="RefSeq" id="WP_053415367.1">
    <property type="nucleotide sequence ID" value="NZ_LILB01000001.1"/>
</dbReference>
<sequence length="176" mass="19806">MGFVRDYAMYMAIFGVFGSSWFGWAQEKPRESWRKYLGIASVFSLLVGLVGIYLSVTNWHERSVLSEAGVFKNYLIFVYVEFFVAGIGAFLLIKKKRKDYVSPWVAFIVGIHFIWLKSIFQDSSLYLLAILLVAVSVISVFLSKKLNVVNSAITGIGAGIVLFCFAILGFIRFILA</sequence>
<dbReference type="STRING" id="263475.AMD00_01680"/>
<feature type="transmembrane region" description="Helical" evidence="1">
    <location>
        <begin position="7"/>
        <end position="24"/>
    </location>
</feature>
<dbReference type="Proteomes" id="UP000036867">
    <property type="component" value="Unassembled WGS sequence"/>
</dbReference>
<feature type="transmembrane region" description="Helical" evidence="1">
    <location>
        <begin position="100"/>
        <end position="119"/>
    </location>
</feature>
<reference evidence="3" key="1">
    <citation type="submission" date="2015-08" db="EMBL/GenBank/DDBJ databases">
        <title>Fjat-10028 dsm 16317.</title>
        <authorList>
            <person name="Liu B."/>
            <person name="Wang J."/>
            <person name="Zhu Y."/>
            <person name="Liu G."/>
            <person name="Chen Q."/>
            <person name="Chen Z."/>
            <person name="Lan J."/>
            <person name="Che J."/>
            <person name="Ge C."/>
            <person name="Shi H."/>
            <person name="Pan Z."/>
            <person name="Liu X."/>
        </authorList>
    </citation>
    <scope>NUCLEOTIDE SEQUENCE [LARGE SCALE GENOMIC DNA]</scope>
    <source>
        <strain evidence="3">DSM 16317</strain>
    </source>
</reference>
<dbReference type="OrthoDB" id="3697173at2"/>
<comment type="caution">
    <text evidence="2">The sequence shown here is derived from an EMBL/GenBank/DDBJ whole genome shotgun (WGS) entry which is preliminary data.</text>
</comment>
<dbReference type="AlphaFoldDB" id="A0A0M0LJL5"/>
<keyword evidence="1" id="KW-0472">Membrane</keyword>
<feature type="transmembrane region" description="Helical" evidence="1">
    <location>
        <begin position="155"/>
        <end position="175"/>
    </location>
</feature>
<evidence type="ECO:0000313" key="3">
    <source>
        <dbReference type="Proteomes" id="UP000036867"/>
    </source>
</evidence>
<dbReference type="PATRIC" id="fig|263475.3.peg.653"/>
<feature type="transmembrane region" description="Helical" evidence="1">
    <location>
        <begin position="36"/>
        <end position="54"/>
    </location>
</feature>
<proteinExistence type="predicted"/>
<gene>
    <name evidence="2" type="ORF">AMD00_01680</name>
</gene>
<dbReference type="GeneID" id="301134832"/>
<feature type="transmembrane region" description="Helical" evidence="1">
    <location>
        <begin position="74"/>
        <end position="93"/>
    </location>
</feature>
<organism evidence="2 3">
    <name type="scientific">Viridibacillus arvi</name>
    <dbReference type="NCBI Taxonomy" id="263475"/>
    <lineage>
        <taxon>Bacteria</taxon>
        <taxon>Bacillati</taxon>
        <taxon>Bacillota</taxon>
        <taxon>Bacilli</taxon>
        <taxon>Bacillales</taxon>
        <taxon>Caryophanaceae</taxon>
        <taxon>Viridibacillus</taxon>
    </lineage>
</organism>
<keyword evidence="1" id="KW-1133">Transmembrane helix</keyword>
<evidence type="ECO:0000256" key="1">
    <source>
        <dbReference type="SAM" id="Phobius"/>
    </source>
</evidence>